<evidence type="ECO:0000256" key="5">
    <source>
        <dbReference type="ARBA" id="ARBA00022989"/>
    </source>
</evidence>
<sequence length="191" mass="20706">MERWQKVFFLMLLCFLIHIQGQGDFDLADALDDTDEITRRPNPVTKKPGSGIYPNPNPPYRPQPGSYNNPGGNINDIDLDDGRSPPRPRPRPPAGGGGYHPNNFGNTHGGGGYNSNYNNHGGGGYNPSSHYGNTYGGGGYSDYGNTHGDSIARIVSPIVSVVVVSLIGAATSYFAYNRRRNCCRTNETENV</sequence>
<reference evidence="10" key="3">
    <citation type="submission" date="2025-09" db="UniProtKB">
        <authorList>
            <consortium name="Ensembl"/>
        </authorList>
    </citation>
    <scope>IDENTIFICATION</scope>
</reference>
<dbReference type="InterPro" id="IPR022078">
    <property type="entry name" value="CD99L2"/>
</dbReference>
<keyword evidence="3 8" id="KW-0812">Transmembrane</keyword>
<keyword evidence="5 8" id="KW-1133">Transmembrane helix</keyword>
<evidence type="ECO:0000256" key="9">
    <source>
        <dbReference type="SAM" id="SignalP"/>
    </source>
</evidence>
<dbReference type="PANTHER" id="PTHR15076">
    <property type="entry name" value="CD99/MIC2 PROTEIN RELATED"/>
    <property type="match status" value="1"/>
</dbReference>
<evidence type="ECO:0000256" key="1">
    <source>
        <dbReference type="ARBA" id="ARBA00004479"/>
    </source>
</evidence>
<dbReference type="OMA" id="EHHFNHG"/>
<feature type="signal peptide" evidence="9">
    <location>
        <begin position="1"/>
        <end position="21"/>
    </location>
</feature>
<dbReference type="GO" id="GO:2000391">
    <property type="term" value="P:positive regulation of neutrophil extravasation"/>
    <property type="evidence" value="ECO:0007669"/>
    <property type="project" value="TreeGrafter"/>
</dbReference>
<keyword evidence="6 8" id="KW-0472">Membrane</keyword>
<reference evidence="11" key="1">
    <citation type="submission" date="2018-12" db="EMBL/GenBank/DDBJ databases">
        <authorList>
            <person name="Yazar S."/>
        </authorList>
    </citation>
    <scope>NUCLEOTIDE SEQUENCE [LARGE SCALE GENOMIC DNA]</scope>
</reference>
<gene>
    <name evidence="10" type="primary">XG</name>
</gene>
<evidence type="ECO:0000256" key="2">
    <source>
        <dbReference type="ARBA" id="ARBA00008763"/>
    </source>
</evidence>
<evidence type="ECO:0000256" key="3">
    <source>
        <dbReference type="ARBA" id="ARBA00022692"/>
    </source>
</evidence>
<evidence type="ECO:0000313" key="11">
    <source>
        <dbReference type="Proteomes" id="UP000314987"/>
    </source>
</evidence>
<comment type="subcellular location">
    <subcellularLocation>
        <location evidence="1">Membrane</location>
        <topology evidence="1">Single-pass type I membrane protein</topology>
    </subcellularLocation>
</comment>
<evidence type="ECO:0000256" key="4">
    <source>
        <dbReference type="ARBA" id="ARBA00022729"/>
    </source>
</evidence>
<dbReference type="RefSeq" id="XP_027698246.1">
    <property type="nucleotide sequence ID" value="XM_027842445.1"/>
</dbReference>
<feature type="region of interest" description="Disordered" evidence="7">
    <location>
        <begin position="37"/>
        <end position="112"/>
    </location>
</feature>
<reference evidence="10" key="2">
    <citation type="submission" date="2025-08" db="UniProtKB">
        <authorList>
            <consortium name="Ensembl"/>
        </authorList>
    </citation>
    <scope>IDENTIFICATION</scope>
</reference>
<dbReference type="GeneID" id="114028209"/>
<dbReference type="GeneTree" id="ENSGT00510000049811"/>
<feature type="transmembrane region" description="Helical" evidence="8">
    <location>
        <begin position="154"/>
        <end position="176"/>
    </location>
</feature>
<dbReference type="CTD" id="7499"/>
<dbReference type="GO" id="GO:0034109">
    <property type="term" value="P:homotypic cell-cell adhesion"/>
    <property type="evidence" value="ECO:0007669"/>
    <property type="project" value="TreeGrafter"/>
</dbReference>
<dbReference type="PANTHER" id="PTHR15076:SF4">
    <property type="entry name" value="GLYCOPROTEIN XG"/>
    <property type="match status" value="1"/>
</dbReference>
<organism evidence="10 11">
    <name type="scientific">Vombatus ursinus</name>
    <name type="common">Common wombat</name>
    <dbReference type="NCBI Taxonomy" id="29139"/>
    <lineage>
        <taxon>Eukaryota</taxon>
        <taxon>Metazoa</taxon>
        <taxon>Chordata</taxon>
        <taxon>Craniata</taxon>
        <taxon>Vertebrata</taxon>
        <taxon>Euteleostomi</taxon>
        <taxon>Mammalia</taxon>
        <taxon>Metatheria</taxon>
        <taxon>Diprotodontia</taxon>
        <taxon>Vombatidae</taxon>
        <taxon>Vombatus</taxon>
    </lineage>
</organism>
<keyword evidence="11" id="KW-1185">Reference proteome</keyword>
<dbReference type="Proteomes" id="UP000314987">
    <property type="component" value="Unassembled WGS sequence"/>
</dbReference>
<dbReference type="GO" id="GO:0072683">
    <property type="term" value="P:T cell extravasation"/>
    <property type="evidence" value="ECO:0007669"/>
    <property type="project" value="TreeGrafter"/>
</dbReference>
<accession>A0A4X2LCN2</accession>
<evidence type="ECO:0000256" key="6">
    <source>
        <dbReference type="ARBA" id="ARBA00023136"/>
    </source>
</evidence>
<dbReference type="AlphaFoldDB" id="A0A4X2LCN2"/>
<dbReference type="STRING" id="29139.ENSVURP00010019846"/>
<keyword evidence="4 9" id="KW-0732">Signal</keyword>
<dbReference type="Pfam" id="PF12301">
    <property type="entry name" value="CD99L2"/>
    <property type="match status" value="1"/>
</dbReference>
<evidence type="ECO:0000256" key="7">
    <source>
        <dbReference type="SAM" id="MobiDB-lite"/>
    </source>
</evidence>
<evidence type="ECO:0000256" key="8">
    <source>
        <dbReference type="SAM" id="Phobius"/>
    </source>
</evidence>
<proteinExistence type="inferred from homology"/>
<comment type="similarity">
    <text evidence="2">Belongs to the CD99 family.</text>
</comment>
<evidence type="ECO:0000313" key="10">
    <source>
        <dbReference type="Ensembl" id="ENSVURP00010019846.1"/>
    </source>
</evidence>
<feature type="chain" id="PRO_5021257388" evidence="9">
    <location>
        <begin position="22"/>
        <end position="191"/>
    </location>
</feature>
<dbReference type="Ensembl" id="ENSVURT00010022594.1">
    <property type="protein sequence ID" value="ENSVURP00010019846.1"/>
    <property type="gene ID" value="ENSVURG00010015168.1"/>
</dbReference>
<dbReference type="GO" id="GO:0005886">
    <property type="term" value="C:plasma membrane"/>
    <property type="evidence" value="ECO:0007669"/>
    <property type="project" value="Ensembl"/>
</dbReference>
<protein>
    <submittedName>
        <fullName evidence="10">Xg glycoprotein (Xg blood group)</fullName>
    </submittedName>
</protein>
<name>A0A4X2LCN2_VOMUR</name>